<keyword evidence="3" id="KW-1185">Reference proteome</keyword>
<dbReference type="RefSeq" id="WP_041751884.1">
    <property type="nucleotide sequence ID" value="NZ_CP007806.1"/>
</dbReference>
<dbReference type="HOGENOM" id="CLU_1500761_0_0_9"/>
<dbReference type="KEGG" id="blr:BRLA_c002550"/>
<gene>
    <name evidence="2" type="ORF">BRLA_c002550</name>
</gene>
<keyword evidence="1" id="KW-0732">Signal</keyword>
<feature type="chain" id="PRO_5001709665" description="Intracellular proteinase inhibitor" evidence="1">
    <location>
        <begin position="27"/>
        <end position="179"/>
    </location>
</feature>
<evidence type="ECO:0000313" key="3">
    <source>
        <dbReference type="Proteomes" id="UP000005850"/>
    </source>
</evidence>
<sequence length="179" mass="19456">MKKIRNLYSVPVALFITAVVVTGANAHPIAPTVSQEVSTNVNSDHITKPKVSSAVASKGNIDGNAIVPYVSIAKDEDVSYKSGQGSFVFDYSSHNGKYPHLRIHVENTGSKSFRLELLSEDGTEIWGIEPVKAGEVVEYVVPKTNKYYGEGEYRLRFAGTKGSAVKARVNVRSLTPNDI</sequence>
<feature type="signal peptide" evidence="1">
    <location>
        <begin position="1"/>
        <end position="26"/>
    </location>
</feature>
<dbReference type="Proteomes" id="UP000005850">
    <property type="component" value="Chromosome"/>
</dbReference>
<reference evidence="2 3" key="1">
    <citation type="journal article" date="2011" name="J. Bacteriol.">
        <title>Genome sequence of Brevibacillus laterosporus LMG 15441, a pathogen of invertebrates.</title>
        <authorList>
            <person name="Djukic M."/>
            <person name="Poehlein A."/>
            <person name="Thurmer A."/>
            <person name="Daniel R."/>
        </authorList>
    </citation>
    <scope>NUCLEOTIDE SEQUENCE [LARGE SCALE GENOMIC DNA]</scope>
    <source>
        <strain evidence="2 3">LMG 15441</strain>
    </source>
</reference>
<evidence type="ECO:0000256" key="1">
    <source>
        <dbReference type="SAM" id="SignalP"/>
    </source>
</evidence>
<evidence type="ECO:0000313" key="2">
    <source>
        <dbReference type="EMBL" id="AIG24650.1"/>
    </source>
</evidence>
<name>A0A075R4V5_BRELA</name>
<accession>A0A075R4V5</accession>
<dbReference type="EMBL" id="CP007806">
    <property type="protein sequence ID" value="AIG24650.1"/>
    <property type="molecule type" value="Genomic_DNA"/>
</dbReference>
<proteinExistence type="predicted"/>
<evidence type="ECO:0008006" key="4">
    <source>
        <dbReference type="Google" id="ProtNLM"/>
    </source>
</evidence>
<dbReference type="AlphaFoldDB" id="A0A075R4V5"/>
<organism evidence="2 3">
    <name type="scientific">Brevibacillus laterosporus LMG 15441</name>
    <dbReference type="NCBI Taxonomy" id="1042163"/>
    <lineage>
        <taxon>Bacteria</taxon>
        <taxon>Bacillati</taxon>
        <taxon>Bacillota</taxon>
        <taxon>Bacilli</taxon>
        <taxon>Bacillales</taxon>
        <taxon>Paenibacillaceae</taxon>
        <taxon>Brevibacillus</taxon>
    </lineage>
</organism>
<protein>
    <recommendedName>
        <fullName evidence="4">Intracellular proteinase inhibitor</fullName>
    </recommendedName>
</protein>